<evidence type="ECO:0000256" key="6">
    <source>
        <dbReference type="ARBA" id="ARBA00022884"/>
    </source>
</evidence>
<feature type="region of interest" description="Interaction with tRNA" evidence="9">
    <location>
        <begin position="175"/>
        <end position="177"/>
    </location>
</feature>
<evidence type="ECO:0000256" key="3">
    <source>
        <dbReference type="ARBA" id="ARBA00022694"/>
    </source>
</evidence>
<dbReference type="Proteomes" id="UP000236846">
    <property type="component" value="Unassembled WGS sequence"/>
</dbReference>
<dbReference type="Pfam" id="PF03054">
    <property type="entry name" value="tRNA_Me_trans"/>
    <property type="match status" value="1"/>
</dbReference>
<feature type="region of interest" description="Interaction with tRNA" evidence="9">
    <location>
        <begin position="340"/>
        <end position="341"/>
    </location>
</feature>
<evidence type="ECO:0000313" key="11">
    <source>
        <dbReference type="EMBL" id="PIR26589.1"/>
    </source>
</evidence>
<sequence length="391" mass="44833">MGKNNKKIVFVAMSGGVDSSVAALLLKKQGYNVVGVYMKNWSESKPGVVWCTWEQDQRFAREAASQINIPFYTWDFEKEYRGKVFDYFVRGYRKGETPNPDVMCNKEIKFGLFLKKALSLGANYIATGHYVRLKSTNSESLRIYEFAKKFLPPHSFIRKLAPIRYSLIVAKDNNKDQSYFLWTLTQKQLRYCLFPIGDYIKPEVRALAKRHGLINAERKDSQGLCFVGKVKFNEFLQAYVSPKQGDIIQVIFDAQGKRYESVVGMHQGVQFYTIGQRHGIRIAAGEPYYIVAKCAKTNTLYVSFHKYVNRFFDHVIRVHNIHWISSHMPHMPFSCMARYRYRQPLQEVTVMRIKGKTAVVKCAKVPVGIASGQSIVFYQGQKMLGGGVIAT</sequence>
<protein>
    <recommendedName>
        <fullName evidence="9">tRNA-specific 2-thiouridylase MnmA</fullName>
        <ecNumber evidence="9">2.8.1.13</ecNumber>
    </recommendedName>
</protein>
<feature type="binding site" evidence="9">
    <location>
        <position position="128"/>
    </location>
    <ligand>
        <name>ATP</name>
        <dbReference type="ChEBI" id="CHEBI:30616"/>
    </ligand>
</feature>
<dbReference type="Pfam" id="PF20258">
    <property type="entry name" value="tRNA_Me_trans_C"/>
    <property type="match status" value="1"/>
</dbReference>
<dbReference type="HAMAP" id="MF_00144">
    <property type="entry name" value="tRNA_thiouridyl_MnmA"/>
    <property type="match status" value="1"/>
</dbReference>
<dbReference type="PANTHER" id="PTHR11933:SF5">
    <property type="entry name" value="MITOCHONDRIAL TRNA-SPECIFIC 2-THIOURIDYLASE 1"/>
    <property type="match status" value="1"/>
</dbReference>
<dbReference type="InterPro" id="IPR046885">
    <property type="entry name" value="MnmA-like_C"/>
</dbReference>
<evidence type="ECO:0000256" key="4">
    <source>
        <dbReference type="ARBA" id="ARBA00022741"/>
    </source>
</evidence>
<keyword evidence="4 9" id="KW-0547">Nucleotide-binding</keyword>
<comment type="subcellular location">
    <subcellularLocation>
        <location evidence="9">Cytoplasm</location>
    </subcellularLocation>
</comment>
<feature type="active site" description="Cysteine persulfide intermediate" evidence="9">
    <location>
        <position position="225"/>
    </location>
</feature>
<comment type="function">
    <text evidence="9">Catalyzes the 2-thiolation of uridine at the wobble position (U34) of tRNA, leading to the formation of s(2)U34.</text>
</comment>
<evidence type="ECO:0000256" key="7">
    <source>
        <dbReference type="ARBA" id="ARBA00023157"/>
    </source>
</evidence>
<dbReference type="EC" id="2.8.1.13" evidence="9"/>
<reference evidence="11 12" key="1">
    <citation type="submission" date="2017-09" db="EMBL/GenBank/DDBJ databases">
        <title>Depth-based differentiation of microbial function through sediment-hosted aquifers and enrichment of novel symbionts in the deep terrestrial subsurface.</title>
        <authorList>
            <person name="Probst A.J."/>
            <person name="Ladd B."/>
            <person name="Jarett J.K."/>
            <person name="Geller-Mcgrath D.E."/>
            <person name="Sieber C.M."/>
            <person name="Emerson J.B."/>
            <person name="Anantharaman K."/>
            <person name="Thomas B.C."/>
            <person name="Malmstrom R."/>
            <person name="Stieglmeier M."/>
            <person name="Klingl A."/>
            <person name="Woyke T."/>
            <person name="Ryan C.M."/>
            <person name="Banfield J.F."/>
        </authorList>
    </citation>
    <scope>NUCLEOTIDE SEQUENCE [LARGE SCALE GENOMIC DNA]</scope>
    <source>
        <strain evidence="11">CG11_big_fil_rev_8_21_14_0_20_43_10</strain>
    </source>
</reference>
<comment type="similarity">
    <text evidence="9">Belongs to the MnmA/TRMU family.</text>
</comment>
<dbReference type="GO" id="GO:0005737">
    <property type="term" value="C:cytoplasm"/>
    <property type="evidence" value="ECO:0007669"/>
    <property type="project" value="UniProtKB-SubCell"/>
</dbReference>
<evidence type="ECO:0000256" key="9">
    <source>
        <dbReference type="HAMAP-Rule" id="MF_00144"/>
    </source>
</evidence>
<dbReference type="GO" id="GO:0103016">
    <property type="term" value="F:tRNA-uridine 2-sulfurtransferase activity"/>
    <property type="evidence" value="ECO:0007669"/>
    <property type="project" value="UniProtKB-EC"/>
</dbReference>
<keyword evidence="3 9" id="KW-0819">tRNA processing</keyword>
<evidence type="ECO:0000256" key="8">
    <source>
        <dbReference type="ARBA" id="ARBA00051542"/>
    </source>
</evidence>
<dbReference type="FunFam" id="3.40.50.620:FF:000115">
    <property type="entry name" value="tRNA-specific 2-thiouridylase MnmA"/>
    <property type="match status" value="1"/>
</dbReference>
<dbReference type="PROSITE" id="PS50206">
    <property type="entry name" value="RHODANESE_3"/>
    <property type="match status" value="1"/>
</dbReference>
<keyword evidence="1 9" id="KW-0820">tRNA-binding</keyword>
<feature type="active site" description="Nucleophile" evidence="9">
    <location>
        <position position="104"/>
    </location>
</feature>
<evidence type="ECO:0000256" key="2">
    <source>
        <dbReference type="ARBA" id="ARBA00022679"/>
    </source>
</evidence>
<proteinExistence type="inferred from homology"/>
<dbReference type="SUPFAM" id="SSF52402">
    <property type="entry name" value="Adenine nucleotide alpha hydrolases-like"/>
    <property type="match status" value="1"/>
</dbReference>
<dbReference type="EMBL" id="PCXE01000017">
    <property type="protein sequence ID" value="PIR26589.1"/>
    <property type="molecule type" value="Genomic_DNA"/>
</dbReference>
<evidence type="ECO:0000313" key="12">
    <source>
        <dbReference type="Proteomes" id="UP000236846"/>
    </source>
</evidence>
<evidence type="ECO:0000256" key="1">
    <source>
        <dbReference type="ARBA" id="ARBA00022555"/>
    </source>
</evidence>
<dbReference type="InterPro" id="IPR023382">
    <property type="entry name" value="MnmA-like_central_sf"/>
</dbReference>
<dbReference type="PANTHER" id="PTHR11933">
    <property type="entry name" value="TRNA 5-METHYLAMINOMETHYL-2-THIOURIDYLATE -METHYLTRANSFERASE"/>
    <property type="match status" value="1"/>
</dbReference>
<keyword evidence="2 9" id="KW-0808">Transferase</keyword>
<dbReference type="Gene3D" id="2.40.30.10">
    <property type="entry name" value="Translation factors"/>
    <property type="match status" value="1"/>
</dbReference>
<evidence type="ECO:0000256" key="5">
    <source>
        <dbReference type="ARBA" id="ARBA00022840"/>
    </source>
</evidence>
<dbReference type="GO" id="GO:0005524">
    <property type="term" value="F:ATP binding"/>
    <property type="evidence" value="ECO:0007669"/>
    <property type="project" value="UniProtKB-KW"/>
</dbReference>
<feature type="binding site" evidence="9">
    <location>
        <begin position="12"/>
        <end position="19"/>
    </location>
    <ligand>
        <name>ATP</name>
        <dbReference type="ChEBI" id="CHEBI:30616"/>
    </ligand>
</feature>
<name>A0A2H0PX20_9BACT</name>
<dbReference type="CDD" id="cd01998">
    <property type="entry name" value="MnmA_TRMU-like"/>
    <property type="match status" value="1"/>
</dbReference>
<keyword evidence="5 9" id="KW-0067">ATP-binding</keyword>
<feature type="site" description="Interaction with tRNA" evidence="9">
    <location>
        <position position="373"/>
    </location>
</feature>
<dbReference type="InterPro" id="IPR004506">
    <property type="entry name" value="MnmA-like"/>
</dbReference>
<feature type="region of interest" description="Interaction with target base in tRNA" evidence="9">
    <location>
        <begin position="99"/>
        <end position="101"/>
    </location>
</feature>
<dbReference type="InterPro" id="IPR014729">
    <property type="entry name" value="Rossmann-like_a/b/a_fold"/>
</dbReference>
<dbReference type="GO" id="GO:0000049">
    <property type="term" value="F:tRNA binding"/>
    <property type="evidence" value="ECO:0007669"/>
    <property type="project" value="UniProtKB-KW"/>
</dbReference>
<dbReference type="Gene3D" id="2.30.30.280">
    <property type="entry name" value="Adenine nucleotide alpha hydrolases-like domains"/>
    <property type="match status" value="1"/>
</dbReference>
<organism evidence="11 12">
    <name type="scientific">Candidatus Brennerbacteria bacterium CG11_big_fil_rev_8_21_14_0_20_43_10</name>
    <dbReference type="NCBI Taxonomy" id="1974523"/>
    <lineage>
        <taxon>Bacteria</taxon>
        <taxon>Candidatus Brenneribacteriota</taxon>
    </lineage>
</organism>
<comment type="catalytic activity">
    <reaction evidence="8 9">
        <text>S-sulfanyl-L-cysteinyl-[protein] + uridine(34) in tRNA + AH2 + ATP = 2-thiouridine(34) in tRNA + L-cysteinyl-[protein] + A + AMP + diphosphate + H(+)</text>
        <dbReference type="Rhea" id="RHEA:47032"/>
        <dbReference type="Rhea" id="RHEA-COMP:10131"/>
        <dbReference type="Rhea" id="RHEA-COMP:11726"/>
        <dbReference type="Rhea" id="RHEA-COMP:11727"/>
        <dbReference type="Rhea" id="RHEA-COMP:11728"/>
        <dbReference type="ChEBI" id="CHEBI:13193"/>
        <dbReference type="ChEBI" id="CHEBI:15378"/>
        <dbReference type="ChEBI" id="CHEBI:17499"/>
        <dbReference type="ChEBI" id="CHEBI:29950"/>
        <dbReference type="ChEBI" id="CHEBI:30616"/>
        <dbReference type="ChEBI" id="CHEBI:33019"/>
        <dbReference type="ChEBI" id="CHEBI:61963"/>
        <dbReference type="ChEBI" id="CHEBI:65315"/>
        <dbReference type="ChEBI" id="CHEBI:87170"/>
        <dbReference type="ChEBI" id="CHEBI:456215"/>
        <dbReference type="EC" id="2.8.1.13"/>
    </reaction>
</comment>
<comment type="caution">
    <text evidence="11">The sequence shown here is derived from an EMBL/GenBank/DDBJ whole genome shotgun (WGS) entry which is preliminary data.</text>
</comment>
<dbReference type="Pfam" id="PF20259">
    <property type="entry name" value="tRNA_Me_trans_M"/>
    <property type="match status" value="1"/>
</dbReference>
<comment type="caution">
    <text evidence="9">Lacks conserved residue(s) required for the propagation of feature annotation.</text>
</comment>
<feature type="site" description="Interaction with tRNA" evidence="9">
    <location>
        <position position="129"/>
    </location>
</feature>
<accession>A0A2H0PX20</accession>
<evidence type="ECO:0000259" key="10">
    <source>
        <dbReference type="PROSITE" id="PS50206"/>
    </source>
</evidence>
<dbReference type="InterPro" id="IPR046884">
    <property type="entry name" value="MnmA-like_central"/>
</dbReference>
<gene>
    <name evidence="9" type="primary">mnmA</name>
    <name evidence="11" type="ORF">COV41_00995</name>
</gene>
<dbReference type="InterPro" id="IPR001763">
    <property type="entry name" value="Rhodanese-like_dom"/>
</dbReference>
<keyword evidence="7" id="KW-1015">Disulfide bond</keyword>
<feature type="domain" description="Rhodanese" evidence="10">
    <location>
        <begin position="4"/>
        <end position="50"/>
    </location>
</feature>
<dbReference type="AlphaFoldDB" id="A0A2H0PX20"/>
<dbReference type="GO" id="GO:0002143">
    <property type="term" value="P:tRNA wobble position uridine thiolation"/>
    <property type="evidence" value="ECO:0007669"/>
    <property type="project" value="TreeGrafter"/>
</dbReference>
<keyword evidence="6 9" id="KW-0694">RNA-binding</keyword>
<feature type="binding site" evidence="9">
    <location>
        <position position="38"/>
    </location>
    <ligand>
        <name>ATP</name>
        <dbReference type="ChEBI" id="CHEBI:30616"/>
    </ligand>
</feature>
<dbReference type="Gene3D" id="3.40.50.620">
    <property type="entry name" value="HUPs"/>
    <property type="match status" value="1"/>
</dbReference>
<keyword evidence="9" id="KW-0963">Cytoplasm</keyword>